<dbReference type="PANTHER" id="PTHR42818:SF1">
    <property type="entry name" value="SULFOPYRUVATE DECARBOXYLASE"/>
    <property type="match status" value="1"/>
</dbReference>
<dbReference type="InterPro" id="IPR051818">
    <property type="entry name" value="TPP_dependent_decarboxylase"/>
</dbReference>
<dbReference type="SUPFAM" id="SSF52518">
    <property type="entry name" value="Thiamin diphosphate-binding fold (THDP-binding)"/>
    <property type="match status" value="1"/>
</dbReference>
<dbReference type="InterPro" id="IPR012001">
    <property type="entry name" value="Thiamin_PyroP_enz_TPP-bd_dom"/>
</dbReference>
<keyword evidence="1" id="KW-0210">Decarboxylase</keyword>
<proteinExistence type="predicted"/>
<name>A0A7W7SMW6_9ACTN</name>
<keyword evidence="2" id="KW-0456">Lyase</keyword>
<keyword evidence="4" id="KW-0670">Pyruvate</keyword>
<dbReference type="InterPro" id="IPR029061">
    <property type="entry name" value="THDP-binding"/>
</dbReference>
<evidence type="ECO:0000259" key="3">
    <source>
        <dbReference type="Pfam" id="PF02776"/>
    </source>
</evidence>
<feature type="domain" description="Thiamine pyrophosphate enzyme N-terminal TPP-binding" evidence="3">
    <location>
        <begin position="7"/>
        <end position="97"/>
    </location>
</feature>
<evidence type="ECO:0000313" key="4">
    <source>
        <dbReference type="EMBL" id="MBB4957714.1"/>
    </source>
</evidence>
<dbReference type="AlphaFoldDB" id="A0A7W7SMW6"/>
<dbReference type="EMBL" id="JACHJW010000001">
    <property type="protein sequence ID" value="MBB4957714.1"/>
    <property type="molecule type" value="Genomic_DNA"/>
</dbReference>
<evidence type="ECO:0000256" key="2">
    <source>
        <dbReference type="ARBA" id="ARBA00023239"/>
    </source>
</evidence>
<dbReference type="PANTHER" id="PTHR42818">
    <property type="entry name" value="SULFOPYRUVATE DECARBOXYLASE SUBUNIT ALPHA"/>
    <property type="match status" value="1"/>
</dbReference>
<evidence type="ECO:0000256" key="1">
    <source>
        <dbReference type="ARBA" id="ARBA00022793"/>
    </source>
</evidence>
<dbReference type="GO" id="GO:0000287">
    <property type="term" value="F:magnesium ion binding"/>
    <property type="evidence" value="ECO:0007669"/>
    <property type="project" value="UniProtKB-ARBA"/>
</dbReference>
<accession>A0A7W7SMW6</accession>
<sequence>MVDWSALLPAEIDHIIAVPDSLLSPVIARVVESTAVDYLQTVHESQAVALAAGLALAGRQPLLCMENSGLRAACETIARLALLHQLPILCLVSHRGEFGDPNWWAQDHSEHMSGIIALFHLRSTVVRTTEELTAALRAGSDVVRTRMRSVVVIASTDLLEGLRRAIG</sequence>
<dbReference type="RefSeq" id="WP_184533906.1">
    <property type="nucleotide sequence ID" value="NZ_JACHJW010000001.1"/>
</dbReference>
<protein>
    <submittedName>
        <fullName evidence="4">Sulfopyruvate decarboxylase TPP-binding subunit</fullName>
    </submittedName>
</protein>
<organism evidence="4 5">
    <name type="scientific">Micromonospora polyrhachis</name>
    <dbReference type="NCBI Taxonomy" id="1282883"/>
    <lineage>
        <taxon>Bacteria</taxon>
        <taxon>Bacillati</taxon>
        <taxon>Actinomycetota</taxon>
        <taxon>Actinomycetes</taxon>
        <taxon>Micromonosporales</taxon>
        <taxon>Micromonosporaceae</taxon>
        <taxon>Micromonospora</taxon>
    </lineage>
</organism>
<gene>
    <name evidence="4" type="ORF">FHR38_001447</name>
</gene>
<reference evidence="4 5" key="1">
    <citation type="submission" date="2020-08" db="EMBL/GenBank/DDBJ databases">
        <title>Sequencing the genomes of 1000 actinobacteria strains.</title>
        <authorList>
            <person name="Klenk H.-P."/>
        </authorList>
    </citation>
    <scope>NUCLEOTIDE SEQUENCE [LARGE SCALE GENOMIC DNA]</scope>
    <source>
        <strain evidence="4 5">DSM 45886</strain>
    </source>
</reference>
<dbReference type="Pfam" id="PF02776">
    <property type="entry name" value="TPP_enzyme_N"/>
    <property type="match status" value="1"/>
</dbReference>
<evidence type="ECO:0000313" key="5">
    <source>
        <dbReference type="Proteomes" id="UP000578819"/>
    </source>
</evidence>
<keyword evidence="5" id="KW-1185">Reference proteome</keyword>
<dbReference type="Proteomes" id="UP000578819">
    <property type="component" value="Unassembled WGS sequence"/>
</dbReference>
<dbReference type="Gene3D" id="3.40.50.970">
    <property type="match status" value="1"/>
</dbReference>
<dbReference type="GO" id="GO:0016831">
    <property type="term" value="F:carboxy-lyase activity"/>
    <property type="evidence" value="ECO:0007669"/>
    <property type="project" value="UniProtKB-KW"/>
</dbReference>
<comment type="caution">
    <text evidence="4">The sequence shown here is derived from an EMBL/GenBank/DDBJ whole genome shotgun (WGS) entry which is preliminary data.</text>
</comment>
<dbReference type="GO" id="GO:0030976">
    <property type="term" value="F:thiamine pyrophosphate binding"/>
    <property type="evidence" value="ECO:0007669"/>
    <property type="project" value="InterPro"/>
</dbReference>